<dbReference type="EMBL" id="CP031003">
    <property type="protein sequence ID" value="AXN35320.1"/>
    <property type="molecule type" value="Genomic_DNA"/>
</dbReference>
<accession>A0A0B2XLG8</accession>
<keyword evidence="8" id="KW-1185">Reference proteome</keyword>
<protein>
    <submittedName>
        <fullName evidence="5">Uncharacterized protein</fullName>
    </submittedName>
</protein>
<reference evidence="4 8" key="3">
    <citation type="submission" date="2021-05" db="EMBL/GenBank/DDBJ databases">
        <title>Complete Genome Sequence of Latilactobacillus sp. Strain WDN19, a High D-Aspartate-producing Lactic Acid Bacterium Isolated from a Japanese Pickle.</title>
        <authorList>
            <person name="Kajitani K."/>
            <person name="Takahashi S."/>
        </authorList>
    </citation>
    <scope>NUCLEOTIDE SEQUENCE [LARGE SCALE GENOMIC DNA]</scope>
    <source>
        <strain evidence="4 8">WDN19</strain>
    </source>
</reference>
<keyword evidence="1" id="KW-0812">Transmembrane</keyword>
<dbReference type="STRING" id="28038.BCY75_04495"/>
<feature type="transmembrane region" description="Helical" evidence="1">
    <location>
        <begin position="37"/>
        <end position="57"/>
    </location>
</feature>
<evidence type="ECO:0000313" key="6">
    <source>
        <dbReference type="Proteomes" id="UP000199749"/>
    </source>
</evidence>
<keyword evidence="1" id="KW-0472">Membrane</keyword>
<sequence>MLDERLVGLTFTLQDAKSTGTVNFFGILYHYRVEGPASAGLLVMVTAVTPLALIVTAHHNILAY</sequence>
<evidence type="ECO:0000313" key="7">
    <source>
        <dbReference type="Proteomes" id="UP000257607"/>
    </source>
</evidence>
<reference evidence="2 6" key="1">
    <citation type="submission" date="2017-07" db="EMBL/GenBank/DDBJ databases">
        <title>Lactobacillus curvatus MRS6 whole genome.</title>
        <authorList>
            <person name="Jans C."/>
            <person name="Lagler S."/>
            <person name="Lacroix C."/>
            <person name="Meile L."/>
            <person name="Stevens M.J.A."/>
        </authorList>
    </citation>
    <scope>NUCLEOTIDE SEQUENCE [LARGE SCALE GENOMIC DNA]</scope>
    <source>
        <strain evidence="2 6">MRS6</strain>
    </source>
</reference>
<name>A0A0B2XLG8_LATCU</name>
<proteinExistence type="predicted"/>
<gene>
    <name evidence="2" type="ORF">CG419_02515</name>
    <name evidence="3" type="ORF">DT351_02665</name>
    <name evidence="4" type="ORF">LTWDN19_16250</name>
    <name evidence="5" type="ORF">PSR33_04975</name>
</gene>
<reference evidence="3 7" key="2">
    <citation type="submission" date="2018-07" db="EMBL/GenBank/DDBJ databases">
        <title>Lactobacillus curvatus genome sequence.</title>
        <authorList>
            <person name="Prechtl R."/>
        </authorList>
    </citation>
    <scope>NUCLEOTIDE SEQUENCE [LARGE SCALE GENOMIC DNA]</scope>
    <source>
        <strain evidence="3 7">TMW 1.1928</strain>
    </source>
</reference>
<dbReference type="Proteomes" id="UP000825100">
    <property type="component" value="Chromosome"/>
</dbReference>
<dbReference type="EMBL" id="CP117683">
    <property type="protein sequence ID" value="WDC91554.1"/>
    <property type="molecule type" value="Genomic_DNA"/>
</dbReference>
<dbReference type="EMBL" id="AP024685">
    <property type="protein sequence ID" value="BCX31058.1"/>
    <property type="molecule type" value="Genomic_DNA"/>
</dbReference>
<evidence type="ECO:0000313" key="3">
    <source>
        <dbReference type="EMBL" id="AXN35320.1"/>
    </source>
</evidence>
<organism evidence="5 9">
    <name type="scientific">Latilactobacillus curvatus</name>
    <name type="common">Lactobacillus curvatus</name>
    <dbReference type="NCBI Taxonomy" id="28038"/>
    <lineage>
        <taxon>Bacteria</taxon>
        <taxon>Bacillati</taxon>
        <taxon>Bacillota</taxon>
        <taxon>Bacilli</taxon>
        <taxon>Lactobacillales</taxon>
        <taxon>Lactobacillaceae</taxon>
        <taxon>Latilactobacillus</taxon>
    </lineage>
</organism>
<evidence type="ECO:0000313" key="5">
    <source>
        <dbReference type="EMBL" id="WDC91554.1"/>
    </source>
</evidence>
<dbReference type="RefSeq" id="WP_004270864.1">
    <property type="nucleotide sequence ID" value="NZ_AP024685.1"/>
</dbReference>
<dbReference type="OrthoDB" id="2303069at2"/>
<evidence type="ECO:0000256" key="1">
    <source>
        <dbReference type="SAM" id="Phobius"/>
    </source>
</evidence>
<dbReference type="Proteomes" id="UP001215533">
    <property type="component" value="Chromosome"/>
</dbReference>
<dbReference type="Proteomes" id="UP000257607">
    <property type="component" value="Chromosome"/>
</dbReference>
<dbReference type="KEGG" id="lcv:FBA2_07725"/>
<reference evidence="5" key="4">
    <citation type="submission" date="2023-02" db="EMBL/GenBank/DDBJ databases">
        <title>Complete genome sequence of Lactobacillus curvatus CACC879 isolated from Pig feces.</title>
        <authorList>
            <person name="Park S."/>
            <person name="Park M.A."/>
            <person name="Kim D.-H."/>
            <person name="Kim Y."/>
        </authorList>
    </citation>
    <scope>NUCLEOTIDE SEQUENCE</scope>
    <source>
        <strain evidence="5">CACC879</strain>
    </source>
</reference>
<dbReference type="Proteomes" id="UP000199749">
    <property type="component" value="Chromosome"/>
</dbReference>
<keyword evidence="1" id="KW-1133">Transmembrane helix</keyword>
<dbReference type="EMBL" id="CP022474">
    <property type="protein sequence ID" value="ASN59559.1"/>
    <property type="molecule type" value="Genomic_DNA"/>
</dbReference>
<evidence type="ECO:0000313" key="9">
    <source>
        <dbReference type="Proteomes" id="UP001215533"/>
    </source>
</evidence>
<evidence type="ECO:0000313" key="8">
    <source>
        <dbReference type="Proteomes" id="UP000825100"/>
    </source>
</evidence>
<evidence type="ECO:0000313" key="4">
    <source>
        <dbReference type="EMBL" id="BCX31058.1"/>
    </source>
</evidence>
<dbReference type="AlphaFoldDB" id="A0A0B2XLG8"/>
<evidence type="ECO:0000313" key="2">
    <source>
        <dbReference type="EMBL" id="ASN59559.1"/>
    </source>
</evidence>